<reference evidence="3" key="1">
    <citation type="submission" date="2022-11" db="UniProtKB">
        <authorList>
            <consortium name="WormBaseParasite"/>
        </authorList>
    </citation>
    <scope>IDENTIFICATION</scope>
</reference>
<proteinExistence type="predicted"/>
<keyword evidence="2" id="KW-1185">Reference proteome</keyword>
<sequence>MLLPSVFAVLSTLTAVLAVWETGAPCQAQFTLKPLGSNSGVTTLDPPYQFSIRNTRGESVKSYAPKTIYT</sequence>
<keyword evidence="1" id="KW-0732">Signal</keyword>
<name>A0A914VRX2_9BILA</name>
<feature type="signal peptide" evidence="1">
    <location>
        <begin position="1"/>
        <end position="18"/>
    </location>
</feature>
<feature type="chain" id="PRO_5037386939" evidence="1">
    <location>
        <begin position="19"/>
        <end position="70"/>
    </location>
</feature>
<accession>A0A914VRX2</accession>
<evidence type="ECO:0000256" key="1">
    <source>
        <dbReference type="SAM" id="SignalP"/>
    </source>
</evidence>
<evidence type="ECO:0000313" key="3">
    <source>
        <dbReference type="WBParaSite" id="PSAMB.scaffold2427size23318.g17731.t1"/>
    </source>
</evidence>
<protein>
    <submittedName>
        <fullName evidence="3">Uncharacterized protein</fullName>
    </submittedName>
</protein>
<dbReference type="Proteomes" id="UP000887566">
    <property type="component" value="Unplaced"/>
</dbReference>
<evidence type="ECO:0000313" key="2">
    <source>
        <dbReference type="Proteomes" id="UP000887566"/>
    </source>
</evidence>
<organism evidence="2 3">
    <name type="scientific">Plectus sambesii</name>
    <dbReference type="NCBI Taxonomy" id="2011161"/>
    <lineage>
        <taxon>Eukaryota</taxon>
        <taxon>Metazoa</taxon>
        <taxon>Ecdysozoa</taxon>
        <taxon>Nematoda</taxon>
        <taxon>Chromadorea</taxon>
        <taxon>Plectida</taxon>
        <taxon>Plectina</taxon>
        <taxon>Plectoidea</taxon>
        <taxon>Plectidae</taxon>
        <taxon>Plectus</taxon>
    </lineage>
</organism>
<dbReference type="WBParaSite" id="PSAMB.scaffold2427size23318.g17731.t1">
    <property type="protein sequence ID" value="PSAMB.scaffold2427size23318.g17731.t1"/>
    <property type="gene ID" value="PSAMB.scaffold2427size23318.g17731"/>
</dbReference>
<dbReference type="AlphaFoldDB" id="A0A914VRX2"/>